<dbReference type="EMBL" id="KV722465">
    <property type="protein sequence ID" value="OCH88008.1"/>
    <property type="molecule type" value="Genomic_DNA"/>
</dbReference>
<organism evidence="2 3">
    <name type="scientific">Obba rivulosa</name>
    <dbReference type="NCBI Taxonomy" id="1052685"/>
    <lineage>
        <taxon>Eukaryota</taxon>
        <taxon>Fungi</taxon>
        <taxon>Dikarya</taxon>
        <taxon>Basidiomycota</taxon>
        <taxon>Agaricomycotina</taxon>
        <taxon>Agaricomycetes</taxon>
        <taxon>Polyporales</taxon>
        <taxon>Gelatoporiaceae</taxon>
        <taxon>Obba</taxon>
    </lineage>
</organism>
<accession>A0A8E2ANL2</accession>
<gene>
    <name evidence="2" type="ORF">OBBRIDRAFT_114992</name>
</gene>
<evidence type="ECO:0000313" key="3">
    <source>
        <dbReference type="Proteomes" id="UP000250043"/>
    </source>
</evidence>
<dbReference type="Proteomes" id="UP000250043">
    <property type="component" value="Unassembled WGS sequence"/>
</dbReference>
<evidence type="ECO:0000313" key="2">
    <source>
        <dbReference type="EMBL" id="OCH88008.1"/>
    </source>
</evidence>
<protein>
    <recommendedName>
        <fullName evidence="4">Secreted protein</fullName>
    </recommendedName>
</protein>
<feature type="chain" id="PRO_5034076466" description="Secreted protein" evidence="1">
    <location>
        <begin position="18"/>
        <end position="94"/>
    </location>
</feature>
<name>A0A8E2ANL2_9APHY</name>
<sequence length="94" mass="10271">MLVVFGGLACSLVFVLALNKQSDRRDGCNSFSRPSGSGLCCKNLKVLGYALALQKNLDQAQFSSSTCTRAREFCVIAFSISAIFWDRLFSYGLS</sequence>
<keyword evidence="3" id="KW-1185">Reference proteome</keyword>
<reference evidence="2 3" key="1">
    <citation type="submission" date="2016-07" db="EMBL/GenBank/DDBJ databases">
        <title>Draft genome of the white-rot fungus Obba rivulosa 3A-2.</title>
        <authorList>
            <consortium name="DOE Joint Genome Institute"/>
            <person name="Miettinen O."/>
            <person name="Riley R."/>
            <person name="Acob R."/>
            <person name="Barry K."/>
            <person name="Cullen D."/>
            <person name="De Vries R."/>
            <person name="Hainaut M."/>
            <person name="Hatakka A."/>
            <person name="Henrissat B."/>
            <person name="Hilden K."/>
            <person name="Kuo R."/>
            <person name="Labutti K."/>
            <person name="Lipzen A."/>
            <person name="Makela M.R."/>
            <person name="Sandor L."/>
            <person name="Spatafora J.W."/>
            <person name="Grigoriev I.V."/>
            <person name="Hibbett D.S."/>
        </authorList>
    </citation>
    <scope>NUCLEOTIDE SEQUENCE [LARGE SCALE GENOMIC DNA]</scope>
    <source>
        <strain evidence="2 3">3A-2</strain>
    </source>
</reference>
<proteinExistence type="predicted"/>
<evidence type="ECO:0008006" key="4">
    <source>
        <dbReference type="Google" id="ProtNLM"/>
    </source>
</evidence>
<evidence type="ECO:0000256" key="1">
    <source>
        <dbReference type="SAM" id="SignalP"/>
    </source>
</evidence>
<dbReference type="AlphaFoldDB" id="A0A8E2ANL2"/>
<feature type="signal peptide" evidence="1">
    <location>
        <begin position="1"/>
        <end position="17"/>
    </location>
</feature>
<keyword evidence="1" id="KW-0732">Signal</keyword>